<dbReference type="Proteomes" id="UP000781958">
    <property type="component" value="Unassembled WGS sequence"/>
</dbReference>
<dbReference type="EC" id="2.3.1.187" evidence="1"/>
<protein>
    <submittedName>
        <fullName evidence="1">Malonate decarboxylase alpha subunit</fullName>
        <ecNumber evidence="1">2.3.1.187</ecNumber>
    </submittedName>
</protein>
<evidence type="ECO:0000313" key="2">
    <source>
        <dbReference type="Proteomes" id="UP000781958"/>
    </source>
</evidence>
<comment type="caution">
    <text evidence="1">The sequence shown here is derived from an EMBL/GenBank/DDBJ whole genome shotgun (WGS) entry which is preliminary data.</text>
</comment>
<name>A0ABS4SL56_9PROT</name>
<keyword evidence="1" id="KW-0012">Acyltransferase</keyword>
<dbReference type="GO" id="GO:0016746">
    <property type="term" value="F:acyltransferase activity"/>
    <property type="evidence" value="ECO:0007669"/>
    <property type="project" value="UniProtKB-KW"/>
</dbReference>
<dbReference type="InterPro" id="IPR005777">
    <property type="entry name" value="MadA"/>
</dbReference>
<dbReference type="PANTHER" id="PTHR43293:SF2">
    <property type="entry name" value="MALONATE DECARBOXYLASE ALPHA SUBUNIT"/>
    <property type="match status" value="1"/>
</dbReference>
<gene>
    <name evidence="1" type="ORF">J2851_003079</name>
</gene>
<dbReference type="NCBIfam" id="TIGR01110">
    <property type="entry name" value="mdcA"/>
    <property type="match status" value="1"/>
</dbReference>
<dbReference type="EMBL" id="JAGINP010000010">
    <property type="protein sequence ID" value="MBP2293296.1"/>
    <property type="molecule type" value="Genomic_DNA"/>
</dbReference>
<evidence type="ECO:0000313" key="1">
    <source>
        <dbReference type="EMBL" id="MBP2293296.1"/>
    </source>
</evidence>
<dbReference type="Gene3D" id="3.40.1080.10">
    <property type="entry name" value="Glutaconate Coenzyme A-transferase"/>
    <property type="match status" value="1"/>
</dbReference>
<keyword evidence="2" id="KW-1185">Reference proteome</keyword>
<dbReference type="RefSeq" id="WP_209767232.1">
    <property type="nucleotide sequence ID" value="NZ_JAGINP010000010.1"/>
</dbReference>
<dbReference type="SUPFAM" id="SSF100950">
    <property type="entry name" value="NagB/RpiA/CoA transferase-like"/>
    <property type="match status" value="2"/>
</dbReference>
<dbReference type="PANTHER" id="PTHR43293">
    <property type="entry name" value="ACETATE COA-TRANSFERASE YDIF"/>
    <property type="match status" value="1"/>
</dbReference>
<organism evidence="1 2">
    <name type="scientific">Azospirillum rugosum</name>
    <dbReference type="NCBI Taxonomy" id="416170"/>
    <lineage>
        <taxon>Bacteria</taxon>
        <taxon>Pseudomonadati</taxon>
        <taxon>Pseudomonadota</taxon>
        <taxon>Alphaproteobacteria</taxon>
        <taxon>Rhodospirillales</taxon>
        <taxon>Azospirillaceae</taxon>
        <taxon>Azospirillum</taxon>
    </lineage>
</organism>
<keyword evidence="1" id="KW-0808">Transferase</keyword>
<accession>A0ABS4SL56</accession>
<dbReference type="Pfam" id="PF16957">
    <property type="entry name" value="Mal_decarbox_Al"/>
    <property type="match status" value="1"/>
</dbReference>
<proteinExistence type="predicted"/>
<reference evidence="1 2" key="1">
    <citation type="submission" date="2021-03" db="EMBL/GenBank/DDBJ databases">
        <title>Genomic Encyclopedia of Type Strains, Phase III (KMG-III): the genomes of soil and plant-associated and newly described type strains.</title>
        <authorList>
            <person name="Whitman W."/>
        </authorList>
    </citation>
    <scope>NUCLEOTIDE SEQUENCE [LARGE SCALE GENOMIC DNA]</scope>
    <source>
        <strain evidence="1 2">IMMIB AFH-6</strain>
    </source>
</reference>
<sequence length="556" mass="61294">MHLQPNVPSPRAWDTGRQSREQRLASAARFARGKLVAHQDATSLLEAVLRPGDRVCLEGDNQKQADFLARCLAQADPTVLRDLHIVQSGIVLAEHLDLFEAGIARKLDFSYSGPQGAALARALAGGTIELGAIHTYLELFSRYFVDLTPHVALTVARCADRDGNLYMGPNTEDSPVVIEATAFKQGIVIAQVNELVDKVPRVDVPGDRVDFVVEAPETFYVEPLFTRDPAQVTETQILTAMLAIRGIYEEYGVRRLNHGIGFNTAAIELLLPTYAERFGLKGRIATHFALNPHPTLIPAIETGWVQQVHSFGSEVGMDAYMRARPDIFFTGRDGSMASNRLYCQAAGLYATDLFIGSTLQIDPQGNSSTVTRDRIAGFGGAPNMGSDPHGRRHASDAWMKAGREAADGTPALPRGRKLVVQIVETFGDKLDPTFVEQLDSVQLAETLHLDLPPVMIYGDDVTHIVTEEGIANLLLCRTAYEREQAIRGVAGYTPVGRARDRRVVEDLRARKVIRRPEDLGIDPLDANKSLLAARSIKDLMRWSGNLYDPPRKFRNW</sequence>
<dbReference type="InterPro" id="IPR037171">
    <property type="entry name" value="NagB/RpiA_transferase-like"/>
</dbReference>